<reference evidence="1" key="1">
    <citation type="submission" date="2021-03" db="EMBL/GenBank/DDBJ databases">
        <title>Draft genome sequence of rust myrtle Austropuccinia psidii MF-1, a brazilian biotype.</title>
        <authorList>
            <person name="Quecine M.C."/>
            <person name="Pachon D.M.R."/>
            <person name="Bonatelli M.L."/>
            <person name="Correr F.H."/>
            <person name="Franceschini L.M."/>
            <person name="Leite T.F."/>
            <person name="Margarido G.R.A."/>
            <person name="Almeida C.A."/>
            <person name="Ferrarezi J.A."/>
            <person name="Labate C.A."/>
        </authorList>
    </citation>
    <scope>NUCLEOTIDE SEQUENCE</scope>
    <source>
        <strain evidence="1">MF-1</strain>
    </source>
</reference>
<dbReference type="Proteomes" id="UP000765509">
    <property type="component" value="Unassembled WGS sequence"/>
</dbReference>
<evidence type="ECO:0000313" key="1">
    <source>
        <dbReference type="EMBL" id="MBW0567443.1"/>
    </source>
</evidence>
<dbReference type="AlphaFoldDB" id="A0A9Q3JQA9"/>
<name>A0A9Q3JQA9_9BASI</name>
<dbReference type="EMBL" id="AVOT02080891">
    <property type="protein sequence ID" value="MBW0567443.1"/>
    <property type="molecule type" value="Genomic_DNA"/>
</dbReference>
<accession>A0A9Q3JQA9</accession>
<sequence>MRPHHPPDETPTLPPHLRPHHLYAHVVPSPHASAAAHHPHSCVVPSRHDSKTANNPYACVVPSRHASYTANHPYPYVVPSQHASDTIYHPYACVEPSQHGLPSLRLCSALPKWLQCFPHTGLILNLLLGPQDETMMPPPLLAILALPRRPQPSLCLCTPATYHPHNSVLHP</sequence>
<comment type="caution">
    <text evidence="1">The sequence shown here is derived from an EMBL/GenBank/DDBJ whole genome shotgun (WGS) entry which is preliminary data.</text>
</comment>
<keyword evidence="2" id="KW-1185">Reference proteome</keyword>
<proteinExistence type="predicted"/>
<evidence type="ECO:0000313" key="2">
    <source>
        <dbReference type="Proteomes" id="UP000765509"/>
    </source>
</evidence>
<gene>
    <name evidence="1" type="ORF">O181_107158</name>
</gene>
<organism evidence="1 2">
    <name type="scientific">Austropuccinia psidii MF-1</name>
    <dbReference type="NCBI Taxonomy" id="1389203"/>
    <lineage>
        <taxon>Eukaryota</taxon>
        <taxon>Fungi</taxon>
        <taxon>Dikarya</taxon>
        <taxon>Basidiomycota</taxon>
        <taxon>Pucciniomycotina</taxon>
        <taxon>Pucciniomycetes</taxon>
        <taxon>Pucciniales</taxon>
        <taxon>Sphaerophragmiaceae</taxon>
        <taxon>Austropuccinia</taxon>
    </lineage>
</organism>
<protein>
    <submittedName>
        <fullName evidence="1">Uncharacterized protein</fullName>
    </submittedName>
</protein>